<evidence type="ECO:0000313" key="9">
    <source>
        <dbReference type="EMBL" id="AFD05775.1"/>
    </source>
</evidence>
<keyword evidence="3 6" id="KW-0732">Signal</keyword>
<keyword evidence="10" id="KW-1185">Reference proteome</keyword>
<evidence type="ECO:0000259" key="8">
    <source>
        <dbReference type="Pfam" id="PF14322"/>
    </source>
</evidence>
<dbReference type="AlphaFoldDB" id="H8KY37"/>
<evidence type="ECO:0000256" key="6">
    <source>
        <dbReference type="SAM" id="SignalP"/>
    </source>
</evidence>
<dbReference type="HOGENOM" id="CLU_015553_3_5_10"/>
<dbReference type="GO" id="GO:0009279">
    <property type="term" value="C:cell outer membrane"/>
    <property type="evidence" value="ECO:0007669"/>
    <property type="project" value="UniProtKB-SubCell"/>
</dbReference>
<accession>H8KY37</accession>
<dbReference type="InterPro" id="IPR012944">
    <property type="entry name" value="SusD_RagB_dom"/>
</dbReference>
<reference evidence="9" key="1">
    <citation type="submission" date="2012-02" db="EMBL/GenBank/DDBJ databases">
        <title>The complete genome of Solitalea canadensis DSM 3403.</title>
        <authorList>
            <consortium name="US DOE Joint Genome Institute (JGI-PGF)"/>
            <person name="Lucas S."/>
            <person name="Copeland A."/>
            <person name="Lapidus A."/>
            <person name="Glavina del Rio T."/>
            <person name="Dalin E."/>
            <person name="Tice H."/>
            <person name="Bruce D."/>
            <person name="Goodwin L."/>
            <person name="Pitluck S."/>
            <person name="Peters L."/>
            <person name="Ovchinnikova G."/>
            <person name="Lu M."/>
            <person name="Kyrpides N."/>
            <person name="Mavromatis K."/>
            <person name="Ivanova N."/>
            <person name="Brettin T."/>
            <person name="Detter J.C."/>
            <person name="Han C."/>
            <person name="Larimer F."/>
            <person name="Land M."/>
            <person name="Hauser L."/>
            <person name="Markowitz V."/>
            <person name="Cheng J.-F."/>
            <person name="Hugenholtz P."/>
            <person name="Woyke T."/>
            <person name="Wu D."/>
            <person name="Spring S."/>
            <person name="Schroeder M."/>
            <person name="Kopitz M."/>
            <person name="Brambilla E."/>
            <person name="Klenk H.-P."/>
            <person name="Eisen J.A."/>
        </authorList>
    </citation>
    <scope>NUCLEOTIDE SEQUENCE</scope>
    <source>
        <strain evidence="9">DSM 3403</strain>
    </source>
</reference>
<dbReference type="RefSeq" id="WP_014679003.1">
    <property type="nucleotide sequence ID" value="NC_017770.1"/>
</dbReference>
<dbReference type="SUPFAM" id="SSF48452">
    <property type="entry name" value="TPR-like"/>
    <property type="match status" value="1"/>
</dbReference>
<dbReference type="PROSITE" id="PS51257">
    <property type="entry name" value="PROKAR_LIPOPROTEIN"/>
    <property type="match status" value="1"/>
</dbReference>
<dbReference type="Gene3D" id="1.25.40.390">
    <property type="match status" value="1"/>
</dbReference>
<dbReference type="KEGG" id="scn:Solca_0650"/>
<dbReference type="OrthoDB" id="1080118at2"/>
<dbReference type="Gene3D" id="2.20.20.130">
    <property type="match status" value="1"/>
</dbReference>
<proteinExistence type="inferred from homology"/>
<evidence type="ECO:0000256" key="1">
    <source>
        <dbReference type="ARBA" id="ARBA00004442"/>
    </source>
</evidence>
<feature type="domain" description="SusD-like N-terminal" evidence="8">
    <location>
        <begin position="24"/>
        <end position="217"/>
    </location>
</feature>
<dbReference type="Pfam" id="PF14322">
    <property type="entry name" value="SusD-like_3"/>
    <property type="match status" value="1"/>
</dbReference>
<evidence type="ECO:0000256" key="5">
    <source>
        <dbReference type="ARBA" id="ARBA00023237"/>
    </source>
</evidence>
<gene>
    <name evidence="9" type="ordered locus">Solca_0650</name>
</gene>
<dbReference type="Gene3D" id="1.25.40.900">
    <property type="match status" value="1"/>
</dbReference>
<keyword evidence="4" id="KW-0472">Membrane</keyword>
<dbReference type="eggNOG" id="COG2913">
    <property type="taxonomic scope" value="Bacteria"/>
</dbReference>
<dbReference type="Proteomes" id="UP000007590">
    <property type="component" value="Chromosome"/>
</dbReference>
<feature type="chain" id="PRO_5003613518" evidence="6">
    <location>
        <begin position="23"/>
        <end position="489"/>
    </location>
</feature>
<comment type="similarity">
    <text evidence="2">Belongs to the SusD family.</text>
</comment>
<protein>
    <submittedName>
        <fullName evidence="9">RagB/SusD family protein</fullName>
    </submittedName>
</protein>
<evidence type="ECO:0000313" key="10">
    <source>
        <dbReference type="Proteomes" id="UP000007590"/>
    </source>
</evidence>
<dbReference type="Pfam" id="PF07980">
    <property type="entry name" value="SusD_RagB"/>
    <property type="match status" value="1"/>
</dbReference>
<name>H8KY37_SOLCM</name>
<feature type="signal peptide" evidence="6">
    <location>
        <begin position="1"/>
        <end position="22"/>
    </location>
</feature>
<dbReference type="InterPro" id="IPR011990">
    <property type="entry name" value="TPR-like_helical_dom_sf"/>
</dbReference>
<evidence type="ECO:0000256" key="2">
    <source>
        <dbReference type="ARBA" id="ARBA00006275"/>
    </source>
</evidence>
<feature type="domain" description="RagB/SusD" evidence="7">
    <location>
        <begin position="354"/>
        <end position="486"/>
    </location>
</feature>
<dbReference type="InterPro" id="IPR033985">
    <property type="entry name" value="SusD-like_N"/>
</dbReference>
<comment type="subcellular location">
    <subcellularLocation>
        <location evidence="1">Cell outer membrane</location>
    </subcellularLocation>
</comment>
<keyword evidence="5" id="KW-0998">Cell outer membrane</keyword>
<sequence>MKTNYKIVTLSVALLAAFSSCNKDFLETNPQNSTSVEEAIVDVNGMRAAIYGSYSLMQSDFYYGRSFVFYPDVMSDNVYISSKNSGRYEKNDQYAIRANDAYARDTWNQIYRVIANSNVILDKSKSVIAISTDSIERRQIIGEAYALRALAYHDLVRLYAQPYNFTADASHWGVPLFTKAVYEKGSVANLGRSSVKEVYVQIAKDLDSAINNLPERLRAKGANLDAKYKGRLNLFGAKALKARVALYMGDYATAVSLATEVINKKSLYTLLLNDKYVSDFKLNNNTETIFEVVNTNIDNMGTNSLVHFYNQSGYGDALASDDLYNAYAKTDVRRSFMQKGTRKDGETNASLVIKYTSTSTRDESMKVMRLAEMYLIRAEANIKLGNDALALADISVIAKRGDKDAVDIVVPLEGLMGTLLAERRKEFPFEGHRLFDLNRNGFNFTKFRTGGETINVTYPNQRVILPIPQSELDANPSIRSQQNPGYGGL</sequence>
<evidence type="ECO:0000256" key="4">
    <source>
        <dbReference type="ARBA" id="ARBA00023136"/>
    </source>
</evidence>
<dbReference type="CDD" id="cd08977">
    <property type="entry name" value="SusD"/>
    <property type="match status" value="1"/>
</dbReference>
<organism evidence="9 10">
    <name type="scientific">Solitalea canadensis (strain ATCC 29591 / DSM 3403 / JCM 21819 / LMG 8368 / NBRC 15130 / NCIMB 12057 / USAM 9D)</name>
    <name type="common">Flexibacter canadensis</name>
    <dbReference type="NCBI Taxonomy" id="929556"/>
    <lineage>
        <taxon>Bacteria</taxon>
        <taxon>Pseudomonadati</taxon>
        <taxon>Bacteroidota</taxon>
        <taxon>Sphingobacteriia</taxon>
        <taxon>Sphingobacteriales</taxon>
        <taxon>Sphingobacteriaceae</taxon>
        <taxon>Solitalea</taxon>
    </lineage>
</organism>
<dbReference type="STRING" id="929556.Solca_0650"/>
<evidence type="ECO:0000256" key="3">
    <source>
        <dbReference type="ARBA" id="ARBA00022729"/>
    </source>
</evidence>
<evidence type="ECO:0000259" key="7">
    <source>
        <dbReference type="Pfam" id="PF07980"/>
    </source>
</evidence>
<dbReference type="EMBL" id="CP003349">
    <property type="protein sequence ID" value="AFD05775.1"/>
    <property type="molecule type" value="Genomic_DNA"/>
</dbReference>